<reference evidence="2" key="1">
    <citation type="journal article" date="2014" name="Int. J. Syst. Evol. Microbiol.">
        <title>Complete genome sequence of Corynebacterium casei LMG S-19264T (=DSM 44701T), isolated from a smear-ripened cheese.</title>
        <authorList>
            <consortium name="US DOE Joint Genome Institute (JGI-PGF)"/>
            <person name="Walter F."/>
            <person name="Albersmeier A."/>
            <person name="Kalinowski J."/>
            <person name="Ruckert C."/>
        </authorList>
    </citation>
    <scope>NUCLEOTIDE SEQUENCE</scope>
    <source>
        <strain evidence="2">CGMCC 1.3617</strain>
    </source>
</reference>
<evidence type="ECO:0000313" key="3">
    <source>
        <dbReference type="Proteomes" id="UP000661507"/>
    </source>
</evidence>
<proteinExistence type="predicted"/>
<organism evidence="2 3">
    <name type="scientific">Neoroseomonas lacus</name>
    <dbReference type="NCBI Taxonomy" id="287609"/>
    <lineage>
        <taxon>Bacteria</taxon>
        <taxon>Pseudomonadati</taxon>
        <taxon>Pseudomonadota</taxon>
        <taxon>Alphaproteobacteria</taxon>
        <taxon>Acetobacterales</taxon>
        <taxon>Acetobacteraceae</taxon>
        <taxon>Neoroseomonas</taxon>
    </lineage>
</organism>
<name>A0A917KM52_9PROT</name>
<feature type="domain" description="Methyltransferase type 11" evidence="1">
    <location>
        <begin position="447"/>
        <end position="495"/>
    </location>
</feature>
<dbReference type="Gene3D" id="3.40.50.150">
    <property type="entry name" value="Vaccinia Virus protein VP39"/>
    <property type="match status" value="1"/>
</dbReference>
<dbReference type="Pfam" id="PF08241">
    <property type="entry name" value="Methyltransf_11"/>
    <property type="match status" value="1"/>
</dbReference>
<dbReference type="SUPFAM" id="SSF51126">
    <property type="entry name" value="Pectin lyase-like"/>
    <property type="match status" value="1"/>
</dbReference>
<dbReference type="GO" id="GO:0008757">
    <property type="term" value="F:S-adenosylmethionine-dependent methyltransferase activity"/>
    <property type="evidence" value="ECO:0007669"/>
    <property type="project" value="InterPro"/>
</dbReference>
<protein>
    <recommendedName>
        <fullName evidence="1">Methyltransferase type 11 domain-containing protein</fullName>
    </recommendedName>
</protein>
<accession>A0A917KM52</accession>
<dbReference type="EMBL" id="BMKW01000007">
    <property type="protein sequence ID" value="GGJ20133.1"/>
    <property type="molecule type" value="Genomic_DNA"/>
</dbReference>
<evidence type="ECO:0000313" key="2">
    <source>
        <dbReference type="EMBL" id="GGJ20133.1"/>
    </source>
</evidence>
<dbReference type="SUPFAM" id="SSF53335">
    <property type="entry name" value="S-adenosyl-L-methionine-dependent methyltransferases"/>
    <property type="match status" value="1"/>
</dbReference>
<dbReference type="Proteomes" id="UP000661507">
    <property type="component" value="Unassembled WGS sequence"/>
</dbReference>
<sequence>MPVMMVSSAEELANALRTAPEGALIGLDAPRYRITESLALTRPLTLCGCDPQMPPILIFADGRYDLSVTSAGCRLENIALTASGHRGRALLRIAADACHLVGLKLLRAQGSGLRIEHCDDTDVQDLVAQELGQEAVVALGCSGLRLSLRGLNIGLRHAAAAVRLVDCRGFQVEAEIADVSGSAVSLEEVDVEAGPMSGEVSLRAQRMQRALSLLGRKDAPASRLSARIHGHYWSEVCVLLSNAENIALDLAIPAIGEKPALRINGSFGLRHSTVELACPDADGGAPPPPGLVVGGGQASYGNAIHMRRQAFEDAAEPASLLPETLRQRLQQDARPAFLVYDQPGRCSLCGWEGRFRRTHISERETLACGACRATLRYRGQAEAICGRLNAGRSTTLADLAASGALSDLAIYEPGITGPFRPWLRQAGRYAQSFYDPDLPSGTRRADGFVCQDLMATAFSDASFDLVVTSDIFEHIRKPFLAFEEIRRILKPGGLHVWTVPIGLPPPAETRARVDTSGPEDRMLMEPVYHGSGTDGLSLVYTDFGRDIGRLLAGLGLPTHGMRHVAGEDNHIACITFVSVRDDEGASAVQP</sequence>
<dbReference type="InterPro" id="IPR013216">
    <property type="entry name" value="Methyltransf_11"/>
</dbReference>
<evidence type="ECO:0000259" key="1">
    <source>
        <dbReference type="Pfam" id="PF08241"/>
    </source>
</evidence>
<reference evidence="2" key="2">
    <citation type="submission" date="2020-09" db="EMBL/GenBank/DDBJ databases">
        <authorList>
            <person name="Sun Q."/>
            <person name="Zhou Y."/>
        </authorList>
    </citation>
    <scope>NUCLEOTIDE SEQUENCE</scope>
    <source>
        <strain evidence="2">CGMCC 1.3617</strain>
    </source>
</reference>
<dbReference type="InterPro" id="IPR029063">
    <property type="entry name" value="SAM-dependent_MTases_sf"/>
</dbReference>
<comment type="caution">
    <text evidence="2">The sequence shown here is derived from an EMBL/GenBank/DDBJ whole genome shotgun (WGS) entry which is preliminary data.</text>
</comment>
<dbReference type="InterPro" id="IPR011050">
    <property type="entry name" value="Pectin_lyase_fold/virulence"/>
</dbReference>
<keyword evidence="3" id="KW-1185">Reference proteome</keyword>
<dbReference type="AlphaFoldDB" id="A0A917KM52"/>
<gene>
    <name evidence="2" type="ORF">GCM10011320_29310</name>
</gene>